<dbReference type="Proteomes" id="UP000287394">
    <property type="component" value="Chromosome"/>
</dbReference>
<dbReference type="InterPro" id="IPR014756">
    <property type="entry name" value="Ig_E-set"/>
</dbReference>
<gene>
    <name evidence="1" type="ORF">CCAX7_009640</name>
</gene>
<dbReference type="Gene3D" id="2.60.40.10">
    <property type="entry name" value="Immunoglobulins"/>
    <property type="match status" value="14"/>
</dbReference>
<dbReference type="SUPFAM" id="SSF81296">
    <property type="entry name" value="E set domains"/>
    <property type="match status" value="17"/>
</dbReference>
<keyword evidence="2" id="KW-1185">Reference proteome</keyword>
<dbReference type="Pfam" id="PF01833">
    <property type="entry name" value="TIG"/>
    <property type="match status" value="12"/>
</dbReference>
<dbReference type="CDD" id="cd00102">
    <property type="entry name" value="IPT"/>
    <property type="match status" value="2"/>
</dbReference>
<dbReference type="EMBL" id="AP025739">
    <property type="protein sequence ID" value="BDI28913.1"/>
    <property type="molecule type" value="Genomic_DNA"/>
</dbReference>
<accession>A0A402CU85</accession>
<name>A0A402CU85_9BACT</name>
<dbReference type="InterPro" id="IPR002909">
    <property type="entry name" value="IPT_dom"/>
</dbReference>
<dbReference type="SMART" id="SM00429">
    <property type="entry name" value="IPT"/>
    <property type="match status" value="6"/>
</dbReference>
<dbReference type="InterPro" id="IPR013783">
    <property type="entry name" value="Ig-like_fold"/>
</dbReference>
<protein>
    <submittedName>
        <fullName evidence="1">Uncharacterized protein</fullName>
    </submittedName>
</protein>
<evidence type="ECO:0000313" key="1">
    <source>
        <dbReference type="EMBL" id="BDI28913.1"/>
    </source>
</evidence>
<proteinExistence type="predicted"/>
<dbReference type="KEGG" id="ccot:CCAX7_009640"/>
<evidence type="ECO:0000313" key="2">
    <source>
        <dbReference type="Proteomes" id="UP000287394"/>
    </source>
</evidence>
<organism evidence="1 2">
    <name type="scientific">Capsulimonas corticalis</name>
    <dbReference type="NCBI Taxonomy" id="2219043"/>
    <lineage>
        <taxon>Bacteria</taxon>
        <taxon>Bacillati</taxon>
        <taxon>Armatimonadota</taxon>
        <taxon>Armatimonadia</taxon>
        <taxon>Capsulimonadales</taxon>
        <taxon>Capsulimonadaceae</taxon>
        <taxon>Capsulimonas</taxon>
    </lineage>
</organism>
<dbReference type="RefSeq" id="WP_165864121.1">
    <property type="nucleotide sequence ID" value="NZ_AP025739.1"/>
</dbReference>
<sequence length="1563" mass="155630">MRPRTIRIALHTVALLWIALAAAPKIAHADPAIDTLSPTSISAGTGSVTLTITGSGFDTSSQVRFNGDLLAPASVTPAQITVTVPAADTASGGYMSVSVVGASAESPFKLFTVQNNAPQIAALVPSTAFAGGNFFTLTLIGSGFNAQTQVIFGPDQLTPDTVSPTQLTVTVPAGEIVNIGPITISAVNPDPVTGSSNTQTFTVMTPVPVLASVAPSAIVAGSPDTTITLTGQNFRSASTAQWNGAPLATTLMSPASLTAVVPAANLSSATTANVTVSDPDYGVSGAVSFVVTPPAPTALSLSPSTANSSDPDFTLTVNGVNFLANSTIKWGNTVLTTTFVSATQLTAVVSSNFVWTPITAPITVTTPINGKTVVTAPLTFTVNASIPTISTLNPATKVAGSAGFTLNVTGAKCLKGAVINWNGTPLPTTIISSGFLTANISADMIATAGTAAVTLTNVGASAPSKPLTFQITPQPTPKLTSLNPSTVSVGAADTQITISGSSFRSSCVAQWNGVSLPTTFVSDSSLTAVIPAADLAAATSANITVSDPDAGVSNALPFTVTAPTALSLSPNSANSGDPDFTLTVNGANFLANSAIKWGDTILATTLVSSSKLSATIPAALVSAPGSVSVTVTTPIKGAAIATAALTFTVNASVPTITALTPSSEIAGDPGFMLSVTGARCLPGATINWNGAPLPTTFVSSSLLTASVSADKIANSGTASITLSNPGAAPSAALSFPIAVRPIPAITALTPNSAPAKSPDVTILLSGAYFNSRSAVRWNGAPLPTTFVSASALTATIPAANIAAAGSGVITVSDPNYGVSNGVLFTITAPIPVALSLSPNSIYSGASDFTLTVNGSDFQPGSVIRWSNMSLPTTFVSPTQLTATVAASMVWTPTTAPVVVCTTLSGKMVATAPLTFTVNPSTPIISTLNPPSKVAGAAAFTLTVTGAKCLKGATINWNGAPLATTIISSGMLQANISPDMIANAGSVAVTLSNAGSAPSVPLTFQILPRIAPTITSLSPNSAAAQSRDIRLSVSGTGFTRNSSVCWNGAPLTTAFVSAATLVAIIPTSDLTTPGSAAVTVSDPDYGVSTPAAFTVTALPTLTALSPNAAKNGDPDFTLTVTGTNFQASSVVWWTNMPLATTFVSANKLTATVPAAFIGAPNTFAVTVTTLVSGKSITTAPLSFTVNPCTPIISSLTPASALAGGGSFTLTVRGSKCMRSATVNWNGAPLVTTVLSSGVVTAVVPAENIASVGAASITLSNPSAAPSSALTFQIAAPPTPKISALNPNTAAVTPASTGAASAQNAPSVQILVTGSNFNARSVVCWNGAALPTAFVSVTSLKATIPAANLTAAATASITVKDPNYGVSSPAPFMVIVPPPSVTTLSPSSVNSGATNFTLTVNGSDFQPGSVIRWSNMSLPTTFVSPTQLTATVAASMVWTPTTAPVVVCTTLSGKMVATAPLTFTVNPSTPIISTLNPPSKVAGAAAFTLTVTGAKCLKGATINWNGAPLATTIIASGVLQATISTDMIATAGSAAITLANPGSASSAPLTLQITNLSGTGSSAKS</sequence>
<reference evidence="1 2" key="1">
    <citation type="journal article" date="2019" name="Int. J. Syst. Evol. Microbiol.">
        <title>Capsulimonas corticalis gen. nov., sp. nov., an aerobic capsulated bacterium, of a novel bacterial order, Capsulimonadales ord. nov., of the class Armatimonadia of the phylum Armatimonadetes.</title>
        <authorList>
            <person name="Li J."/>
            <person name="Kudo C."/>
            <person name="Tonouchi A."/>
        </authorList>
    </citation>
    <scope>NUCLEOTIDE SEQUENCE [LARGE SCALE GENOMIC DNA]</scope>
    <source>
        <strain evidence="1 2">AX-7</strain>
    </source>
</reference>